<dbReference type="Pfam" id="PF01381">
    <property type="entry name" value="HTH_3"/>
    <property type="match status" value="1"/>
</dbReference>
<dbReference type="CDD" id="cd02209">
    <property type="entry name" value="cupin_XRE_C"/>
    <property type="match status" value="1"/>
</dbReference>
<protein>
    <submittedName>
        <fullName evidence="3">XRE family transcriptional regulator</fullName>
    </submittedName>
</protein>
<dbReference type="Pfam" id="PF07883">
    <property type="entry name" value="Cupin_2"/>
    <property type="match status" value="1"/>
</dbReference>
<dbReference type="SMART" id="SM00530">
    <property type="entry name" value="HTH_XRE"/>
    <property type="match status" value="1"/>
</dbReference>
<evidence type="ECO:0000313" key="4">
    <source>
        <dbReference type="Proteomes" id="UP001500928"/>
    </source>
</evidence>
<evidence type="ECO:0000313" key="3">
    <source>
        <dbReference type="EMBL" id="GAA4782472.1"/>
    </source>
</evidence>
<dbReference type="InterPro" id="IPR013096">
    <property type="entry name" value="Cupin_2"/>
</dbReference>
<evidence type="ECO:0000259" key="2">
    <source>
        <dbReference type="PROSITE" id="PS50943"/>
    </source>
</evidence>
<dbReference type="Gene3D" id="1.10.260.40">
    <property type="entry name" value="lambda repressor-like DNA-binding domains"/>
    <property type="match status" value="1"/>
</dbReference>
<dbReference type="PANTHER" id="PTHR46797:SF1">
    <property type="entry name" value="METHYLPHOSPHONATE SYNTHASE"/>
    <property type="match status" value="1"/>
</dbReference>
<dbReference type="InterPro" id="IPR010982">
    <property type="entry name" value="Lambda_DNA-bd_dom_sf"/>
</dbReference>
<comment type="caution">
    <text evidence="3">The sequence shown here is derived from an EMBL/GenBank/DDBJ whole genome shotgun (WGS) entry which is preliminary data.</text>
</comment>
<keyword evidence="4" id="KW-1185">Reference proteome</keyword>
<dbReference type="InterPro" id="IPR014710">
    <property type="entry name" value="RmlC-like_jellyroll"/>
</dbReference>
<feature type="domain" description="HTH cro/C1-type" evidence="2">
    <location>
        <begin position="23"/>
        <end position="77"/>
    </location>
</feature>
<reference evidence="4" key="1">
    <citation type="journal article" date="2019" name="Int. J. Syst. Evol. Microbiol.">
        <title>The Global Catalogue of Microorganisms (GCM) 10K type strain sequencing project: providing services to taxonomists for standard genome sequencing and annotation.</title>
        <authorList>
            <consortium name="The Broad Institute Genomics Platform"/>
            <consortium name="The Broad Institute Genome Sequencing Center for Infectious Disease"/>
            <person name="Wu L."/>
            <person name="Ma J."/>
        </authorList>
    </citation>
    <scope>NUCLEOTIDE SEQUENCE [LARGE SCALE GENOMIC DNA]</scope>
    <source>
        <strain evidence="4">JCM 17979</strain>
    </source>
</reference>
<sequence>MGEVAGVAGAAGGDPEDAVAEQVRRRRLALGLSNAELAGRAGISRAMLSKIEHRRTSCSLTTLARLAAALSVPTSALLGEVEPPHRAVFTPAGARASDGDRAPVDRLLGPAGGPRGGLEAHLVTLREAGQAGEVGRGRHAGHELLYVLEGAMVYGCEEARWTLRPGDALQLDGEGEHGPRELLEAPVRFLSILRRD</sequence>
<dbReference type="EMBL" id="BAABHO010000009">
    <property type="protein sequence ID" value="GAA4782472.1"/>
    <property type="molecule type" value="Genomic_DNA"/>
</dbReference>
<evidence type="ECO:0000256" key="1">
    <source>
        <dbReference type="ARBA" id="ARBA00023125"/>
    </source>
</evidence>
<gene>
    <name evidence="3" type="ORF">GCM10023200_14900</name>
</gene>
<organism evidence="3 4">
    <name type="scientific">Actinomycetospora chlora</name>
    <dbReference type="NCBI Taxonomy" id="663608"/>
    <lineage>
        <taxon>Bacteria</taxon>
        <taxon>Bacillati</taxon>
        <taxon>Actinomycetota</taxon>
        <taxon>Actinomycetes</taxon>
        <taxon>Pseudonocardiales</taxon>
        <taxon>Pseudonocardiaceae</taxon>
        <taxon>Actinomycetospora</taxon>
    </lineage>
</organism>
<dbReference type="Gene3D" id="2.60.120.10">
    <property type="entry name" value="Jelly Rolls"/>
    <property type="match status" value="1"/>
</dbReference>
<dbReference type="PANTHER" id="PTHR46797">
    <property type="entry name" value="HTH-TYPE TRANSCRIPTIONAL REGULATOR"/>
    <property type="match status" value="1"/>
</dbReference>
<keyword evidence="1" id="KW-0238">DNA-binding</keyword>
<dbReference type="InterPro" id="IPR001387">
    <property type="entry name" value="Cro/C1-type_HTH"/>
</dbReference>
<dbReference type="SUPFAM" id="SSF47413">
    <property type="entry name" value="lambda repressor-like DNA-binding domains"/>
    <property type="match status" value="1"/>
</dbReference>
<dbReference type="SUPFAM" id="SSF51182">
    <property type="entry name" value="RmlC-like cupins"/>
    <property type="match status" value="1"/>
</dbReference>
<name>A0ABP9AJY4_9PSEU</name>
<dbReference type="CDD" id="cd00093">
    <property type="entry name" value="HTH_XRE"/>
    <property type="match status" value="1"/>
</dbReference>
<dbReference type="InterPro" id="IPR050807">
    <property type="entry name" value="TransReg_Diox_bact_type"/>
</dbReference>
<proteinExistence type="predicted"/>
<dbReference type="Proteomes" id="UP001500928">
    <property type="component" value="Unassembled WGS sequence"/>
</dbReference>
<accession>A0ABP9AJY4</accession>
<dbReference type="PROSITE" id="PS50943">
    <property type="entry name" value="HTH_CROC1"/>
    <property type="match status" value="1"/>
</dbReference>
<dbReference type="InterPro" id="IPR011051">
    <property type="entry name" value="RmlC_Cupin_sf"/>
</dbReference>